<evidence type="ECO:0000259" key="8">
    <source>
        <dbReference type="PROSITE" id="PS50157"/>
    </source>
</evidence>
<dbReference type="PROSITE" id="PS50157">
    <property type="entry name" value="ZINC_FINGER_C2H2_2"/>
    <property type="match status" value="1"/>
</dbReference>
<dbReference type="GO" id="GO:0009788">
    <property type="term" value="P:negative regulation of abscisic acid-activated signaling pathway"/>
    <property type="evidence" value="ECO:0007669"/>
    <property type="project" value="InterPro"/>
</dbReference>
<dbReference type="EMBL" id="JADCNM010000005">
    <property type="protein sequence ID" value="KAG0482013.1"/>
    <property type="molecule type" value="Genomic_DNA"/>
</dbReference>
<comment type="caution">
    <text evidence="9">The sequence shown here is derived from an EMBL/GenBank/DDBJ whole genome shotgun (WGS) entry which is preliminary data.</text>
</comment>
<evidence type="ECO:0000256" key="2">
    <source>
        <dbReference type="ARBA" id="ARBA00022723"/>
    </source>
</evidence>
<dbReference type="InterPro" id="IPR036236">
    <property type="entry name" value="Znf_C2H2_sf"/>
</dbReference>
<proteinExistence type="predicted"/>
<dbReference type="Proteomes" id="UP000639772">
    <property type="component" value="Unassembled WGS sequence"/>
</dbReference>
<dbReference type="Gene3D" id="3.30.160.60">
    <property type="entry name" value="Classic Zinc Finger"/>
    <property type="match status" value="1"/>
</dbReference>
<evidence type="ECO:0000256" key="1">
    <source>
        <dbReference type="ARBA" id="ARBA00004123"/>
    </source>
</evidence>
<keyword evidence="5" id="KW-0539">Nucleus</keyword>
<sequence>MESAVYISDESEIFAPEGHDNKPRLVIEELDLIATMSAEASLHTSSSFSPPPPSQQQRGENRVFSCNYCNRKFYSSQALGGHQNAHKRERSLAKRGRSSVSTAERFHPTGIVGMPLGIQTHSVMQKSFLGSMAGRRGWWLPPASLVLGHRPAVGRFTSEEYSGGVVKFEDPPPPHPPKSAVAVCGGSYHFQRLISGVHSNDSKEESHTIDLSLKL</sequence>
<dbReference type="Proteomes" id="UP000636800">
    <property type="component" value="Chromosome 5"/>
</dbReference>
<evidence type="ECO:0000256" key="5">
    <source>
        <dbReference type="ARBA" id="ARBA00023242"/>
    </source>
</evidence>
<feature type="compositionally biased region" description="Basic residues" evidence="7">
    <location>
        <begin position="84"/>
        <end position="97"/>
    </location>
</feature>
<organism evidence="9 11">
    <name type="scientific">Vanilla planifolia</name>
    <name type="common">Vanilla</name>
    <dbReference type="NCBI Taxonomy" id="51239"/>
    <lineage>
        <taxon>Eukaryota</taxon>
        <taxon>Viridiplantae</taxon>
        <taxon>Streptophyta</taxon>
        <taxon>Embryophyta</taxon>
        <taxon>Tracheophyta</taxon>
        <taxon>Spermatophyta</taxon>
        <taxon>Magnoliopsida</taxon>
        <taxon>Liliopsida</taxon>
        <taxon>Asparagales</taxon>
        <taxon>Orchidaceae</taxon>
        <taxon>Vanilloideae</taxon>
        <taxon>Vanilleae</taxon>
        <taxon>Vanilla</taxon>
    </lineage>
</organism>
<dbReference type="GO" id="GO:0005634">
    <property type="term" value="C:nucleus"/>
    <property type="evidence" value="ECO:0007669"/>
    <property type="project" value="UniProtKB-SubCell"/>
</dbReference>
<keyword evidence="11" id="KW-1185">Reference proteome</keyword>
<dbReference type="PANTHER" id="PTHR47287:SF15">
    <property type="entry name" value="ZINC FINGER PROTEIN 3-LIKE"/>
    <property type="match status" value="1"/>
</dbReference>
<dbReference type="GO" id="GO:0008270">
    <property type="term" value="F:zinc ion binding"/>
    <property type="evidence" value="ECO:0007669"/>
    <property type="project" value="UniProtKB-KW"/>
</dbReference>
<feature type="region of interest" description="Disordered" evidence="7">
    <location>
        <begin position="41"/>
        <end position="60"/>
    </location>
</feature>
<dbReference type="Pfam" id="PF13912">
    <property type="entry name" value="zf-C2H2_6"/>
    <property type="match status" value="1"/>
</dbReference>
<feature type="region of interest" description="Disordered" evidence="7">
    <location>
        <begin position="79"/>
        <end position="102"/>
    </location>
</feature>
<protein>
    <recommendedName>
        <fullName evidence="8">C2H2-type domain-containing protein</fullName>
    </recommendedName>
</protein>
<comment type="subcellular location">
    <subcellularLocation>
        <location evidence="1">Nucleus</location>
    </subcellularLocation>
</comment>
<dbReference type="PROSITE" id="PS00028">
    <property type="entry name" value="ZINC_FINGER_C2H2_1"/>
    <property type="match status" value="1"/>
</dbReference>
<dbReference type="InterPro" id="IPR013087">
    <property type="entry name" value="Znf_C2H2_type"/>
</dbReference>
<keyword evidence="2" id="KW-0479">Metal-binding</keyword>
<evidence type="ECO:0000313" key="12">
    <source>
        <dbReference type="Proteomes" id="UP000639772"/>
    </source>
</evidence>
<evidence type="ECO:0000313" key="11">
    <source>
        <dbReference type="Proteomes" id="UP000636800"/>
    </source>
</evidence>
<evidence type="ECO:0000256" key="6">
    <source>
        <dbReference type="PROSITE-ProRule" id="PRU00042"/>
    </source>
</evidence>
<evidence type="ECO:0000256" key="3">
    <source>
        <dbReference type="ARBA" id="ARBA00022771"/>
    </source>
</evidence>
<evidence type="ECO:0000313" key="9">
    <source>
        <dbReference type="EMBL" id="KAG0479577.1"/>
    </source>
</evidence>
<evidence type="ECO:0000313" key="10">
    <source>
        <dbReference type="EMBL" id="KAG0482013.1"/>
    </source>
</evidence>
<gene>
    <name evidence="10" type="ORF">HPP92_010097</name>
    <name evidence="9" type="ORF">HPP92_010435</name>
</gene>
<keyword evidence="4" id="KW-0862">Zinc</keyword>
<evidence type="ECO:0000256" key="7">
    <source>
        <dbReference type="SAM" id="MobiDB-lite"/>
    </source>
</evidence>
<dbReference type="SUPFAM" id="SSF57667">
    <property type="entry name" value="beta-beta-alpha zinc fingers"/>
    <property type="match status" value="1"/>
</dbReference>
<accession>A0A835R557</accession>
<keyword evidence="3 6" id="KW-0863">Zinc-finger</keyword>
<dbReference type="AlphaFoldDB" id="A0A835R557"/>
<feature type="domain" description="C2H2-type" evidence="8">
    <location>
        <begin position="64"/>
        <end position="91"/>
    </location>
</feature>
<dbReference type="InterPro" id="IPR044246">
    <property type="entry name" value="ZFP3-like"/>
</dbReference>
<dbReference type="OrthoDB" id="1933825at2759"/>
<dbReference type="EMBL" id="JADCNL010000005">
    <property type="protein sequence ID" value="KAG0479577.1"/>
    <property type="molecule type" value="Genomic_DNA"/>
</dbReference>
<reference evidence="11 12" key="1">
    <citation type="journal article" date="2020" name="Nat. Food">
        <title>A phased Vanilla planifolia genome enables genetic improvement of flavour and production.</title>
        <authorList>
            <person name="Hasing T."/>
            <person name="Tang H."/>
            <person name="Brym M."/>
            <person name="Khazi F."/>
            <person name="Huang T."/>
            <person name="Chambers A.H."/>
        </authorList>
    </citation>
    <scope>NUCLEOTIDE SEQUENCE [LARGE SCALE GENOMIC DNA]</scope>
    <source>
        <tissue evidence="9">Leaf</tissue>
    </source>
</reference>
<name>A0A835R557_VANPL</name>
<dbReference type="PANTHER" id="PTHR47287">
    <property type="entry name" value="C2H2 AND C2HC ZINC FINGERS SUPERFAMILY PROTEIN"/>
    <property type="match status" value="1"/>
</dbReference>
<evidence type="ECO:0000256" key="4">
    <source>
        <dbReference type="ARBA" id="ARBA00022833"/>
    </source>
</evidence>